<gene>
    <name evidence="1" type="ORF">ABLO99_02265</name>
</gene>
<name>A0AAU7Q3A2_9RICK</name>
<reference evidence="1" key="1">
    <citation type="submission" date="2024-06" db="EMBL/GenBank/DDBJ databases">
        <authorList>
            <person name="Dussert Y."/>
            <person name="Peccoud J."/>
            <person name="Pigeault R."/>
        </authorList>
    </citation>
    <scope>NUCLEOTIDE SEQUENCE</scope>
    <source>
        <strain evidence="1">WArc</strain>
    </source>
</reference>
<organism evidence="1">
    <name type="scientific">Wolbachia endosymbiont of Armadillidium arcangelii</name>
    <dbReference type="NCBI Taxonomy" id="3158571"/>
    <lineage>
        <taxon>Bacteria</taxon>
        <taxon>Pseudomonadati</taxon>
        <taxon>Pseudomonadota</taxon>
        <taxon>Alphaproteobacteria</taxon>
        <taxon>Rickettsiales</taxon>
        <taxon>Anaplasmataceae</taxon>
        <taxon>Wolbachieae</taxon>
        <taxon>Wolbachia</taxon>
    </lineage>
</organism>
<accession>A0AAU7Q3A2</accession>
<sequence length="51" mass="5903">MFLTGKLYVLPLLTVNDMTLGFLKSRCYQVLADAGLTLRRKSREEVKPFLR</sequence>
<dbReference type="AlphaFoldDB" id="A0AAU7Q3A2"/>
<dbReference type="RefSeq" id="WP_349968092.1">
    <property type="nucleotide sequence ID" value="NZ_CP157942.1"/>
</dbReference>
<evidence type="ECO:0000313" key="1">
    <source>
        <dbReference type="EMBL" id="XBS67504.1"/>
    </source>
</evidence>
<proteinExistence type="predicted"/>
<dbReference type="EMBL" id="CP157942">
    <property type="protein sequence ID" value="XBS67504.1"/>
    <property type="molecule type" value="Genomic_DNA"/>
</dbReference>
<protein>
    <submittedName>
        <fullName evidence="1">Uncharacterized protein</fullName>
    </submittedName>
</protein>